<dbReference type="OrthoDB" id="2678579at2"/>
<dbReference type="RefSeq" id="WP_071564108.1">
    <property type="nucleotide sequence ID" value="NZ_MIQH01000508.1"/>
</dbReference>
<evidence type="ECO:0000259" key="1">
    <source>
        <dbReference type="Pfam" id="PF14355"/>
    </source>
</evidence>
<gene>
    <name evidence="2" type="ORF">BGC33_14880</name>
</gene>
<accession>A0A1J5TVF7</accession>
<dbReference type="EMBL" id="MIQH01000508">
    <property type="protein sequence ID" value="OIR24811.1"/>
    <property type="molecule type" value="Genomic_DNA"/>
</dbReference>
<dbReference type="Pfam" id="PF14355">
    <property type="entry name" value="Abi_C"/>
    <property type="match status" value="1"/>
</dbReference>
<protein>
    <recommendedName>
        <fullName evidence="1">Abortive infection protein-like C-terminal domain-containing protein</fullName>
    </recommendedName>
</protein>
<proteinExistence type="predicted"/>
<sequence>MNRDIPNTVIGAVSSVIATHYYKHSELDTLFMESGAPGDAPAGNCEKKCSDWLKRCNNDASVDGLLILGEVIQDYMEMEPSSFGFQKDVKKGQDRIIKALAKNQLSYQINGQVVLAGANPATKTLIDFLKSGDLVSIEKEFKRALENIDRDPHASITAACSIIEALCKIYIESFGLTMPNTQTVVPLWKAVKQHLKLNSNGLLADDQNGIVGGLSSVVDGIGAFRTHIGSAHGRGKSPPTIKVSEARLAVNASHTLVVFILERWHTNA</sequence>
<name>A0A1J5TVF7_9GAMM</name>
<evidence type="ECO:0000313" key="3">
    <source>
        <dbReference type="Proteomes" id="UP000182798"/>
    </source>
</evidence>
<reference evidence="3" key="1">
    <citation type="submission" date="2016-09" db="EMBL/GenBank/DDBJ databases">
        <title>Genome Sequence of Bathymodiolus thermophilus sulfur-oxidizing gill endosymbiont.</title>
        <authorList>
            <person name="Ponnudurai R."/>
            <person name="Kleiner M."/>
            <person name="Sayavedra L."/>
            <person name="Thuermer A."/>
            <person name="Felbeck H."/>
            <person name="Schlueter R."/>
            <person name="Schweder T."/>
            <person name="Markert S."/>
        </authorList>
    </citation>
    <scope>NUCLEOTIDE SEQUENCE [LARGE SCALE GENOMIC DNA]</scope>
    <source>
        <strain evidence="3">BAT/CrabSpa'14</strain>
    </source>
</reference>
<dbReference type="InterPro" id="IPR026001">
    <property type="entry name" value="Abi-like_C"/>
</dbReference>
<comment type="caution">
    <text evidence="2">The sequence shown here is derived from an EMBL/GenBank/DDBJ whole genome shotgun (WGS) entry which is preliminary data.</text>
</comment>
<feature type="domain" description="Abortive infection protein-like C-terminal" evidence="1">
    <location>
        <begin position="187"/>
        <end position="262"/>
    </location>
</feature>
<evidence type="ECO:0000313" key="2">
    <source>
        <dbReference type="EMBL" id="OIR24811.1"/>
    </source>
</evidence>
<dbReference type="Proteomes" id="UP000182798">
    <property type="component" value="Unassembled WGS sequence"/>
</dbReference>
<organism evidence="2 3">
    <name type="scientific">Bathymodiolus thermophilus thioautotrophic gill symbiont</name>
    <dbReference type="NCBI Taxonomy" id="2360"/>
    <lineage>
        <taxon>Bacteria</taxon>
        <taxon>Pseudomonadati</taxon>
        <taxon>Pseudomonadota</taxon>
        <taxon>Gammaproteobacteria</taxon>
        <taxon>sulfur-oxidizing symbionts</taxon>
    </lineage>
</organism>
<dbReference type="AlphaFoldDB" id="A0A1J5TVF7"/>